<dbReference type="EC" id="2.4.1.83" evidence="2"/>
<sequence length="90" mass="10554">MSKDGSHPRYTVLLPTYNEKENLPICVWLIEKYMKKNEFSYEVIIIDDNSPDGTMDVAKKLEHEFGNNKIVLRPRAEKLGMFWFIFISAV</sequence>
<dbReference type="InterPro" id="IPR029044">
    <property type="entry name" value="Nucleotide-diphossugar_trans"/>
</dbReference>
<evidence type="ECO:0000313" key="7">
    <source>
        <dbReference type="EMBL" id="EDP29896.1"/>
    </source>
</evidence>
<dbReference type="SUPFAM" id="SSF53448">
    <property type="entry name" value="Nucleotide-diphospho-sugar transferases"/>
    <property type="match status" value="1"/>
</dbReference>
<dbReference type="GO" id="GO:0005789">
    <property type="term" value="C:endoplasmic reticulum membrane"/>
    <property type="evidence" value="ECO:0007669"/>
    <property type="project" value="TreeGrafter"/>
</dbReference>
<dbReference type="InterPro" id="IPR039528">
    <property type="entry name" value="DPM1-like"/>
</dbReference>
<dbReference type="GO" id="GO:0035269">
    <property type="term" value="P:protein O-linked glycosylation via mannose"/>
    <property type="evidence" value="ECO:0007669"/>
    <property type="project" value="TreeGrafter"/>
</dbReference>
<evidence type="ECO:0000259" key="6">
    <source>
        <dbReference type="Pfam" id="PF00535"/>
    </source>
</evidence>
<protein>
    <recommendedName>
        <fullName evidence="3">Dolichol-phosphate mannosyltransferase subunit 1</fullName>
        <ecNumber evidence="2">2.4.1.83</ecNumber>
    </recommendedName>
</protein>
<keyword evidence="5" id="KW-0808">Transferase</keyword>
<evidence type="ECO:0000256" key="3">
    <source>
        <dbReference type="ARBA" id="ARBA00014858"/>
    </source>
</evidence>
<evidence type="ECO:0000256" key="4">
    <source>
        <dbReference type="ARBA" id="ARBA00022676"/>
    </source>
</evidence>
<dbReference type="InterPro" id="IPR001173">
    <property type="entry name" value="Glyco_trans_2-like"/>
</dbReference>
<dbReference type="GO" id="GO:0004582">
    <property type="term" value="F:dolichyl-phosphate beta-D-mannosyltransferase activity"/>
    <property type="evidence" value="ECO:0007669"/>
    <property type="project" value="UniProtKB-EC"/>
</dbReference>
<dbReference type="Pfam" id="PF00535">
    <property type="entry name" value="Glycos_transf_2"/>
    <property type="match status" value="1"/>
</dbReference>
<dbReference type="GO" id="GO:0006506">
    <property type="term" value="P:GPI anchor biosynthetic process"/>
    <property type="evidence" value="ECO:0007669"/>
    <property type="project" value="TreeGrafter"/>
</dbReference>
<organism evidence="7">
    <name type="scientific">Brugia malayi</name>
    <name type="common">Filarial nematode worm</name>
    <dbReference type="NCBI Taxonomy" id="6279"/>
    <lineage>
        <taxon>Eukaryota</taxon>
        <taxon>Metazoa</taxon>
        <taxon>Ecdysozoa</taxon>
        <taxon>Nematoda</taxon>
        <taxon>Chromadorea</taxon>
        <taxon>Rhabditida</taxon>
        <taxon>Spirurina</taxon>
        <taxon>Spiruromorpha</taxon>
        <taxon>Filarioidea</taxon>
        <taxon>Onchocercidae</taxon>
        <taxon>Brugia</taxon>
    </lineage>
</organism>
<reference evidence="7" key="1">
    <citation type="journal article" date="2007" name="Science">
        <title>Draft genome of the filarial nematode parasite Brugia malayi.</title>
        <authorList>
            <person name="Ghedin E."/>
            <person name="Wang S."/>
            <person name="Spiro D."/>
            <person name="Caler E."/>
            <person name="Zhao Q."/>
            <person name="Crabtree J."/>
            <person name="Allen J.E."/>
            <person name="Delcher A.L."/>
            <person name="Guiliano D.B."/>
            <person name="Miranda-Saavedra D."/>
            <person name="Angiuoli S.V."/>
            <person name="Creasy T."/>
            <person name="Amedeo P."/>
            <person name="Haas B."/>
            <person name="El-Sayed N.M."/>
            <person name="Wortman J.R."/>
            <person name="Feldblyum T."/>
            <person name="Tallon L."/>
            <person name="Schatz M."/>
            <person name="Shumway M."/>
            <person name="Koo H."/>
            <person name="Salzberg S.L."/>
            <person name="Schobel S."/>
            <person name="Pertea M."/>
            <person name="Pop M."/>
            <person name="White O."/>
            <person name="Barton G.J."/>
            <person name="Carlow C.K."/>
            <person name="Crawford M.J."/>
            <person name="Daub J."/>
            <person name="Dimmic M.W."/>
            <person name="Estes C.F."/>
            <person name="Foster J.M."/>
            <person name="Ganatra M."/>
            <person name="Gregory W.F."/>
            <person name="Johnson N.M."/>
            <person name="Jin J."/>
            <person name="Komuniecki R."/>
            <person name="Korf I."/>
            <person name="Kumar S."/>
            <person name="Laney S."/>
            <person name="Li B.W."/>
            <person name="Li W."/>
            <person name="Lindblom T.H."/>
            <person name="Lustigman S."/>
            <person name="Ma D."/>
            <person name="Maina C.V."/>
            <person name="Martin D.M."/>
            <person name="McCarter J.P."/>
            <person name="McReynolds L."/>
            <person name="Mitreva M."/>
            <person name="Nutman T.B."/>
            <person name="Parkinson J."/>
            <person name="Peregrin-Alvarez J.M."/>
            <person name="Poole C."/>
            <person name="Ren Q."/>
            <person name="Saunders L."/>
            <person name="Sluder A.E."/>
            <person name="Smith K."/>
            <person name="Stanke M."/>
            <person name="Unnasch T.R."/>
            <person name="Ware J."/>
            <person name="Wei A.D."/>
            <person name="Weil G."/>
            <person name="Williams D.J."/>
            <person name="Zhang Y."/>
            <person name="Williams S.A."/>
            <person name="Fraser-Liggett C."/>
            <person name="Slatko B."/>
            <person name="Blaxter M.L."/>
            <person name="Scott A.L."/>
        </authorList>
    </citation>
    <scope>NUCLEOTIDE SEQUENCE [LARGE SCALE GENOMIC DNA]</scope>
</reference>
<proteinExistence type="inferred from homology"/>
<dbReference type="PANTHER" id="PTHR43398:SF1">
    <property type="entry name" value="DOLICHOL-PHOSPHATE MANNOSYLTRANSFERASE SUBUNIT 1"/>
    <property type="match status" value="1"/>
</dbReference>
<evidence type="ECO:0000256" key="2">
    <source>
        <dbReference type="ARBA" id="ARBA00012704"/>
    </source>
</evidence>
<dbReference type="AlphaFoldDB" id="A8QBS8"/>
<name>A8QBS8_BRUMA</name>
<gene>
    <name evidence="7" type="ORF">Bm1_48765</name>
</gene>
<keyword evidence="4" id="KW-0328">Glycosyltransferase</keyword>
<evidence type="ECO:0000256" key="5">
    <source>
        <dbReference type="ARBA" id="ARBA00022679"/>
    </source>
</evidence>
<dbReference type="Gene3D" id="3.90.550.10">
    <property type="entry name" value="Spore Coat Polysaccharide Biosynthesis Protein SpsA, Chain A"/>
    <property type="match status" value="1"/>
</dbReference>
<dbReference type="EMBL" id="DS239429">
    <property type="protein sequence ID" value="EDP29896.1"/>
    <property type="molecule type" value="Genomic_DNA"/>
</dbReference>
<evidence type="ECO:0000256" key="1">
    <source>
        <dbReference type="ARBA" id="ARBA00006739"/>
    </source>
</evidence>
<dbReference type="PANTHER" id="PTHR43398">
    <property type="entry name" value="DOLICHOL-PHOSPHATE MANNOSYLTRANSFERASE SUBUNIT 1"/>
    <property type="match status" value="1"/>
</dbReference>
<comment type="similarity">
    <text evidence="1">Belongs to the glycosyltransferase 2 family.</text>
</comment>
<accession>A8QBS8</accession>
<dbReference type="GO" id="GO:0006488">
    <property type="term" value="P:dolichol-linked oligosaccharide biosynthetic process"/>
    <property type="evidence" value="ECO:0007669"/>
    <property type="project" value="TreeGrafter"/>
</dbReference>
<feature type="domain" description="Glycosyltransferase 2-like" evidence="6">
    <location>
        <begin position="11"/>
        <end position="77"/>
    </location>
</feature>